<gene>
    <name evidence="1" type="ORF">ENK37_06275</name>
</gene>
<dbReference type="InterPro" id="IPR036188">
    <property type="entry name" value="FAD/NAD-bd_sf"/>
</dbReference>
<dbReference type="SUPFAM" id="SSF55424">
    <property type="entry name" value="FAD/NAD-linked reductases, dimerisation (C-terminal) domain"/>
    <property type="match status" value="1"/>
</dbReference>
<organism evidence="1">
    <name type="scientific">Oceanithermus profundus</name>
    <dbReference type="NCBI Taxonomy" id="187137"/>
    <lineage>
        <taxon>Bacteria</taxon>
        <taxon>Thermotogati</taxon>
        <taxon>Deinococcota</taxon>
        <taxon>Deinococci</taxon>
        <taxon>Thermales</taxon>
        <taxon>Thermaceae</taxon>
        <taxon>Oceanithermus</taxon>
    </lineage>
</organism>
<dbReference type="AlphaFoldDB" id="A0A7C4VDJ5"/>
<reference evidence="1" key="1">
    <citation type="journal article" date="2020" name="mSystems">
        <title>Genome- and Community-Level Interaction Insights into Carbon Utilization and Element Cycling Functions of Hydrothermarchaeota in Hydrothermal Sediment.</title>
        <authorList>
            <person name="Zhou Z."/>
            <person name="Liu Y."/>
            <person name="Xu W."/>
            <person name="Pan J."/>
            <person name="Luo Z.H."/>
            <person name="Li M."/>
        </authorList>
    </citation>
    <scope>NUCLEOTIDE SEQUENCE [LARGE SCALE GENOMIC DNA]</scope>
    <source>
        <strain evidence="1">HyVt-570</strain>
    </source>
</reference>
<dbReference type="Proteomes" id="UP000885759">
    <property type="component" value="Unassembled WGS sequence"/>
</dbReference>
<feature type="non-terminal residue" evidence="1">
    <location>
        <position position="1"/>
    </location>
</feature>
<dbReference type="Gene3D" id="3.50.50.60">
    <property type="entry name" value="FAD/NAD(P)-binding domain"/>
    <property type="match status" value="1"/>
</dbReference>
<dbReference type="InterPro" id="IPR016156">
    <property type="entry name" value="FAD/NAD-linked_Rdtase_dimer_sf"/>
</dbReference>
<evidence type="ECO:0000313" key="1">
    <source>
        <dbReference type="EMBL" id="HGY09643.1"/>
    </source>
</evidence>
<name>A0A7C4VDJ5_9DEIN</name>
<protein>
    <submittedName>
        <fullName evidence="1">NADH oxidase</fullName>
    </submittedName>
</protein>
<dbReference type="EMBL" id="DRPZ01000168">
    <property type="protein sequence ID" value="HGY09643.1"/>
    <property type="molecule type" value="Genomic_DNA"/>
</dbReference>
<sequence>LGAQVVGHQSDALRIDVVATLLHRGGTVEDLRALDLAYAPPFSPVWDPLLVAANQAR</sequence>
<proteinExistence type="predicted"/>
<comment type="caution">
    <text evidence="1">The sequence shown here is derived from an EMBL/GenBank/DDBJ whole genome shotgun (WGS) entry which is preliminary data.</text>
</comment>
<accession>A0A7C4VDJ5</accession>